<dbReference type="Proteomes" id="UP000234681">
    <property type="component" value="Unassembled WGS sequence"/>
</dbReference>
<dbReference type="AlphaFoldDB" id="A6MGU7"/>
<evidence type="ECO:0000313" key="2">
    <source>
        <dbReference type="Proteomes" id="UP000234681"/>
    </source>
</evidence>
<gene>
    <name evidence="1" type="ORF">rCG_45357</name>
</gene>
<feature type="non-terminal residue" evidence="1">
    <location>
        <position position="70"/>
    </location>
</feature>
<protein>
    <submittedName>
        <fullName evidence="1">RCG45357</fullName>
    </submittedName>
</protein>
<evidence type="ECO:0000313" key="1">
    <source>
        <dbReference type="EMBL" id="EDL82697.1"/>
    </source>
</evidence>
<name>A6MGU7_RAT</name>
<organism evidence="1 2">
    <name type="scientific">Rattus norvegicus</name>
    <name type="common">Rat</name>
    <dbReference type="NCBI Taxonomy" id="10116"/>
    <lineage>
        <taxon>Eukaryota</taxon>
        <taxon>Metazoa</taxon>
        <taxon>Chordata</taxon>
        <taxon>Craniata</taxon>
        <taxon>Vertebrata</taxon>
        <taxon>Euteleostomi</taxon>
        <taxon>Mammalia</taxon>
        <taxon>Eutheria</taxon>
        <taxon>Euarchontoglires</taxon>
        <taxon>Glires</taxon>
        <taxon>Rodentia</taxon>
        <taxon>Myomorpha</taxon>
        <taxon>Muroidea</taxon>
        <taxon>Muridae</taxon>
        <taxon>Murinae</taxon>
        <taxon>Rattus</taxon>
    </lineage>
</organism>
<dbReference type="EMBL" id="DS031524">
    <property type="protein sequence ID" value="EDL82697.1"/>
    <property type="molecule type" value="Genomic_DNA"/>
</dbReference>
<accession>A6MGU7</accession>
<sequence>MAAGQVSILGKPGVVKERCGEGVRCGPSRDLLNSLSLPCSSAYVLASVHWPLPPPLLPPQPAPPLPAGQP</sequence>
<proteinExistence type="predicted"/>
<reference evidence="2" key="1">
    <citation type="submission" date="2005-06" db="EMBL/GenBank/DDBJ databases">
        <authorList>
            <person name="Mural R.J."/>
            <person name="Li P.W."/>
            <person name="Adams M.D."/>
            <person name="Amanatides P.G."/>
            <person name="Baden-Tillson H."/>
            <person name="Barnstead M."/>
            <person name="Chin S.H."/>
            <person name="Dew I."/>
            <person name="Evans C.A."/>
            <person name="Ferriera S."/>
            <person name="Flanigan M."/>
            <person name="Fosler C."/>
            <person name="Glodek A."/>
            <person name="Gu Z."/>
            <person name="Holt R.A."/>
            <person name="Jennings D."/>
            <person name="Kraft C.L."/>
            <person name="Lu F."/>
            <person name="Nguyen T."/>
            <person name="Nusskern D.R."/>
            <person name="Pfannkoch C.M."/>
            <person name="Sitter C."/>
            <person name="Sutton G.G."/>
            <person name="Venter J.C."/>
            <person name="Wang Z."/>
            <person name="Woodage T."/>
            <person name="Zheng X.H."/>
            <person name="Zhong F."/>
        </authorList>
    </citation>
    <scope>NUCLEOTIDE SEQUENCE [LARGE SCALE GENOMIC DNA]</scope>
    <source>
        <strain>BN</strain>
        <strain evidence="2">Sprague-Dawley</strain>
    </source>
</reference>